<keyword evidence="4 8" id="KW-1003">Cell membrane</keyword>
<dbReference type="GO" id="GO:0015129">
    <property type="term" value="F:lactate transmembrane transporter activity"/>
    <property type="evidence" value="ECO:0007669"/>
    <property type="project" value="UniProtKB-UniRule"/>
</dbReference>
<feature type="transmembrane region" description="Helical" evidence="8">
    <location>
        <begin position="12"/>
        <end position="33"/>
    </location>
</feature>
<evidence type="ECO:0000256" key="4">
    <source>
        <dbReference type="ARBA" id="ARBA00022475"/>
    </source>
</evidence>
<reference evidence="9" key="1">
    <citation type="journal article" date="2014" name="Int. J. Syst. Evol. Microbiol.">
        <title>Complete genome sequence of Corynebacterium casei LMG S-19264T (=DSM 44701T), isolated from a smear-ripened cheese.</title>
        <authorList>
            <consortium name="US DOE Joint Genome Institute (JGI-PGF)"/>
            <person name="Walter F."/>
            <person name="Albersmeier A."/>
            <person name="Kalinowski J."/>
            <person name="Ruckert C."/>
        </authorList>
    </citation>
    <scope>NUCLEOTIDE SEQUENCE</scope>
    <source>
        <strain evidence="9">JCM 14719</strain>
    </source>
</reference>
<name>A0A8J3BE52_9BACI</name>
<comment type="function">
    <text evidence="8">Uptake of L-lactate across the membrane. Can also transport D-lactate and glycolate.</text>
</comment>
<dbReference type="RefSeq" id="WP_188816916.1">
    <property type="nucleotide sequence ID" value="NZ_BMOF01000013.1"/>
</dbReference>
<feature type="transmembrane region" description="Helical" evidence="8">
    <location>
        <begin position="248"/>
        <end position="268"/>
    </location>
</feature>
<dbReference type="InterPro" id="IPR003804">
    <property type="entry name" value="Lactate_perm"/>
</dbReference>
<evidence type="ECO:0000313" key="10">
    <source>
        <dbReference type="Proteomes" id="UP000637720"/>
    </source>
</evidence>
<dbReference type="GO" id="GO:0015295">
    <property type="term" value="F:solute:proton symporter activity"/>
    <property type="evidence" value="ECO:0007669"/>
    <property type="project" value="TreeGrafter"/>
</dbReference>
<dbReference type="NCBIfam" id="TIGR00795">
    <property type="entry name" value="lctP"/>
    <property type="match status" value="1"/>
</dbReference>
<dbReference type="PANTHER" id="PTHR30003:SF0">
    <property type="entry name" value="GLYCOLATE PERMEASE GLCA-RELATED"/>
    <property type="match status" value="1"/>
</dbReference>
<feature type="transmembrane region" description="Helical" evidence="8">
    <location>
        <begin position="428"/>
        <end position="455"/>
    </location>
</feature>
<feature type="transmembrane region" description="Helical" evidence="8">
    <location>
        <begin position="65"/>
        <end position="93"/>
    </location>
</feature>
<keyword evidence="6 8" id="KW-1133">Transmembrane helix</keyword>
<evidence type="ECO:0000256" key="7">
    <source>
        <dbReference type="ARBA" id="ARBA00023136"/>
    </source>
</evidence>
<feature type="transmembrane region" description="Helical" evidence="8">
    <location>
        <begin position="543"/>
        <end position="562"/>
    </location>
</feature>
<feature type="transmembrane region" description="Helical" evidence="8">
    <location>
        <begin position="40"/>
        <end position="59"/>
    </location>
</feature>
<evidence type="ECO:0000256" key="6">
    <source>
        <dbReference type="ARBA" id="ARBA00022989"/>
    </source>
</evidence>
<accession>A0A8J3BE52</accession>
<feature type="transmembrane region" description="Helical" evidence="8">
    <location>
        <begin position="384"/>
        <end position="407"/>
    </location>
</feature>
<dbReference type="Proteomes" id="UP000637720">
    <property type="component" value="Unassembled WGS sequence"/>
</dbReference>
<dbReference type="EMBL" id="BMOF01000013">
    <property type="protein sequence ID" value="GGJ97581.1"/>
    <property type="molecule type" value="Genomic_DNA"/>
</dbReference>
<organism evidence="9 10">
    <name type="scientific">Calditerricola satsumensis</name>
    <dbReference type="NCBI Taxonomy" id="373054"/>
    <lineage>
        <taxon>Bacteria</taxon>
        <taxon>Bacillati</taxon>
        <taxon>Bacillota</taxon>
        <taxon>Bacilli</taxon>
        <taxon>Bacillales</taxon>
        <taxon>Bacillaceae</taxon>
        <taxon>Calditerricola</taxon>
    </lineage>
</organism>
<evidence type="ECO:0000256" key="5">
    <source>
        <dbReference type="ARBA" id="ARBA00022692"/>
    </source>
</evidence>
<comment type="caution">
    <text evidence="9">The sequence shown here is derived from an EMBL/GenBank/DDBJ whole genome shotgun (WGS) entry which is preliminary data.</text>
</comment>
<feature type="transmembrane region" description="Helical" evidence="8">
    <location>
        <begin position="325"/>
        <end position="344"/>
    </location>
</feature>
<feature type="transmembrane region" description="Helical" evidence="8">
    <location>
        <begin position="114"/>
        <end position="134"/>
    </location>
</feature>
<dbReference type="AlphaFoldDB" id="A0A8J3BE52"/>
<dbReference type="Pfam" id="PF02652">
    <property type="entry name" value="Lactate_perm"/>
    <property type="match status" value="1"/>
</dbReference>
<feature type="transmembrane region" description="Helical" evidence="8">
    <location>
        <begin position="223"/>
        <end position="241"/>
    </location>
</feature>
<reference evidence="9" key="2">
    <citation type="submission" date="2020-09" db="EMBL/GenBank/DDBJ databases">
        <authorList>
            <person name="Sun Q."/>
            <person name="Ohkuma M."/>
        </authorList>
    </citation>
    <scope>NUCLEOTIDE SEQUENCE</scope>
    <source>
        <strain evidence="9">JCM 14719</strain>
    </source>
</reference>
<feature type="transmembrane region" description="Helical" evidence="8">
    <location>
        <begin position="154"/>
        <end position="177"/>
    </location>
</feature>
<dbReference type="PANTHER" id="PTHR30003">
    <property type="entry name" value="L-LACTATE PERMEASE"/>
    <property type="match status" value="1"/>
</dbReference>
<evidence type="ECO:0000256" key="8">
    <source>
        <dbReference type="RuleBase" id="RU365092"/>
    </source>
</evidence>
<evidence type="ECO:0000256" key="2">
    <source>
        <dbReference type="ARBA" id="ARBA00010100"/>
    </source>
</evidence>
<gene>
    <name evidence="9" type="ORF">GCM10007043_09260</name>
</gene>
<comment type="similarity">
    <text evidence="2 8">Belongs to the lactate permease family.</text>
</comment>
<feature type="transmembrane region" description="Helical" evidence="8">
    <location>
        <begin position="461"/>
        <end position="478"/>
    </location>
</feature>
<keyword evidence="5 8" id="KW-0812">Transmembrane</keyword>
<feature type="transmembrane region" description="Helical" evidence="8">
    <location>
        <begin position="189"/>
        <end position="211"/>
    </location>
</feature>
<evidence type="ECO:0000256" key="3">
    <source>
        <dbReference type="ARBA" id="ARBA00022448"/>
    </source>
</evidence>
<evidence type="ECO:0000256" key="1">
    <source>
        <dbReference type="ARBA" id="ARBA00004651"/>
    </source>
</evidence>
<evidence type="ECO:0000313" key="9">
    <source>
        <dbReference type="EMBL" id="GGJ97581.1"/>
    </source>
</evidence>
<comment type="subcellular location">
    <subcellularLocation>
        <location evidence="1 8">Cell membrane</location>
        <topology evidence="1 8">Multi-pass membrane protein</topology>
    </subcellularLocation>
</comment>
<sequence length="563" mass="57438">MWEQAYTPVGGHLAASAACALVPVGAFVYLLAVRRVKGQWAALIALALALMLAVAVWRMPPAMALAAAGFGIAYGLWPIGAVVLAAVFLFHLVDQSGHMAGIRASIGRMTADRRLQALLVAYGFGGFLEGVAGFGTPEAIAAALLVGMGFRPLLAAGLCLVANTAPVAWATVGIPIAAAAQMTGLDPQAISRAAGLLVMPLSLIVPFVLVAVVDGWRGVRETWPAAVAAGGTFALVQMVTASRGMYELPSVLAPLASMAALAGVVLAAERRGRMLSAGVGASVSARGLAAYAVAAVGACGGGMPPRRREPEKDGGRGEPLPAAQLLRAWSPFLLLIAAVGAWSLPPVQAMWARAAVAVPVPGLHERVWVMPPAASAPMPLPAVYVFNGLGAAATAVFLAAVAAKPLLRVSWRTYFSAGRQTLRKLGPSLVTISLLLGVAYLARYAGLSATLGVWLAETGPLFPLVSPVLGWLGVLATGSNTSSNVLFAPLQQVVAQSIGVDPALLVAANAAGGAVGKMISPQSLAIVCAVVGLAGKEAELFRFALRYSAVFLAVVCGLAFGYA</sequence>
<keyword evidence="10" id="KW-1185">Reference proteome</keyword>
<feature type="transmembrane region" description="Helical" evidence="8">
    <location>
        <begin position="288"/>
        <end position="304"/>
    </location>
</feature>
<keyword evidence="7 8" id="KW-0472">Membrane</keyword>
<keyword evidence="3 8" id="KW-0813">Transport</keyword>
<proteinExistence type="inferred from homology"/>
<protein>
    <recommendedName>
        <fullName evidence="8">L-lactate permease</fullName>
    </recommendedName>
</protein>
<dbReference type="GO" id="GO:0005886">
    <property type="term" value="C:plasma membrane"/>
    <property type="evidence" value="ECO:0007669"/>
    <property type="project" value="UniProtKB-SubCell"/>
</dbReference>